<dbReference type="Proteomes" id="UP000015042">
    <property type="component" value="Chromosome"/>
</dbReference>
<gene>
    <name evidence="2" type="ORF">A464_923</name>
</gene>
<evidence type="ECO:0000313" key="2">
    <source>
        <dbReference type="EMBL" id="AGR58109.1"/>
    </source>
</evidence>
<proteinExistence type="predicted"/>
<accession>S5MU15</accession>
<dbReference type="EMBL" id="CP006608">
    <property type="protein sequence ID" value="AGR58109.1"/>
    <property type="molecule type" value="Genomic_DNA"/>
</dbReference>
<dbReference type="HOGENOM" id="CLU_3332631_0_0_6"/>
<dbReference type="PATRIC" id="fig|1197719.3.peg.918"/>
<evidence type="ECO:0000256" key="1">
    <source>
        <dbReference type="SAM" id="MobiDB-lite"/>
    </source>
</evidence>
<organism evidence="2 3">
    <name type="scientific">Salmonella bongori N268-08</name>
    <dbReference type="NCBI Taxonomy" id="1197719"/>
    <lineage>
        <taxon>Bacteria</taxon>
        <taxon>Pseudomonadati</taxon>
        <taxon>Pseudomonadota</taxon>
        <taxon>Gammaproteobacteria</taxon>
        <taxon>Enterobacterales</taxon>
        <taxon>Enterobacteriaceae</taxon>
        <taxon>Salmonella</taxon>
    </lineage>
</organism>
<dbReference type="AlphaFoldDB" id="S5MU15"/>
<feature type="region of interest" description="Disordered" evidence="1">
    <location>
        <begin position="1"/>
        <end position="38"/>
    </location>
</feature>
<name>S5MU15_SALBN</name>
<reference evidence="2 3" key="1">
    <citation type="submission" date="2013-07" db="EMBL/GenBank/DDBJ databases">
        <title>Genome sequence of Salmonella bongori N268-08 - a rare clinical isolate.</title>
        <authorList>
            <person name="Marti R."/>
            <person name="Hagens S."/>
            <person name="Loessner M.J."/>
            <person name="Klumpp J."/>
        </authorList>
    </citation>
    <scope>NUCLEOTIDE SEQUENCE [LARGE SCALE GENOMIC DNA]</scope>
    <source>
        <strain evidence="2 3">N268-08</strain>
    </source>
</reference>
<dbReference type="KEGG" id="sbz:A464_923"/>
<evidence type="ECO:0000313" key="3">
    <source>
        <dbReference type="Proteomes" id="UP000015042"/>
    </source>
</evidence>
<sequence length="38" mass="4317">MHFWRTKGTLTGDKARVKMALPPQQRGSTAKRPVEAKH</sequence>
<protein>
    <submittedName>
        <fullName evidence="2">Uncharacterized protein</fullName>
    </submittedName>
</protein>